<dbReference type="PANTHER" id="PTHR11918:SF45">
    <property type="entry name" value="THREONYLCARBAMOYLADENOSINE TRNA METHYLTHIOTRANSFERASE"/>
    <property type="match status" value="1"/>
</dbReference>
<reference evidence="2" key="1">
    <citation type="journal article" date="2014" name="Front. Microbiol.">
        <title>High frequency of phylogenetically diverse reductive dehalogenase-homologous genes in deep subseafloor sedimentary metagenomes.</title>
        <authorList>
            <person name="Kawai M."/>
            <person name="Futagami T."/>
            <person name="Toyoda A."/>
            <person name="Takaki Y."/>
            <person name="Nishi S."/>
            <person name="Hori S."/>
            <person name="Arai W."/>
            <person name="Tsubouchi T."/>
            <person name="Morono Y."/>
            <person name="Uchiyama I."/>
            <person name="Ito T."/>
            <person name="Fujiyama A."/>
            <person name="Inagaki F."/>
            <person name="Takami H."/>
        </authorList>
    </citation>
    <scope>NUCLEOTIDE SEQUENCE</scope>
    <source>
        <strain evidence="2">Expedition CK06-06</strain>
    </source>
</reference>
<feature type="non-terminal residue" evidence="2">
    <location>
        <position position="1"/>
    </location>
</feature>
<dbReference type="EMBL" id="BARW01013861">
    <property type="protein sequence ID" value="GAI72833.1"/>
    <property type="molecule type" value="Genomic_DNA"/>
</dbReference>
<evidence type="ECO:0000256" key="1">
    <source>
        <dbReference type="ARBA" id="ARBA00022679"/>
    </source>
</evidence>
<comment type="caution">
    <text evidence="2">The sequence shown here is derived from an EMBL/GenBank/DDBJ whole genome shotgun (WGS) entry which is preliminary data.</text>
</comment>
<feature type="non-terminal residue" evidence="2">
    <location>
        <position position="113"/>
    </location>
</feature>
<keyword evidence="1" id="KW-0808">Transferase</keyword>
<dbReference type="AlphaFoldDB" id="X1QX31"/>
<organism evidence="2">
    <name type="scientific">marine sediment metagenome</name>
    <dbReference type="NCBI Taxonomy" id="412755"/>
    <lineage>
        <taxon>unclassified sequences</taxon>
        <taxon>metagenomes</taxon>
        <taxon>ecological metagenomes</taxon>
    </lineage>
</organism>
<dbReference type="SUPFAM" id="SSF102114">
    <property type="entry name" value="Radical SAM enzymes"/>
    <property type="match status" value="1"/>
</dbReference>
<dbReference type="Gene3D" id="3.80.30.20">
    <property type="entry name" value="tm_1862 like domain"/>
    <property type="match status" value="1"/>
</dbReference>
<name>X1QX31_9ZZZZ</name>
<dbReference type="GO" id="GO:0035598">
    <property type="term" value="F:tRNA (N(6)-L-threonylcarbamoyladenosine(37)-C(2))-methylthiotransferase activity"/>
    <property type="evidence" value="ECO:0007669"/>
    <property type="project" value="TreeGrafter"/>
</dbReference>
<accession>X1QX31</accession>
<dbReference type="PANTHER" id="PTHR11918">
    <property type="entry name" value="RADICAL SAM PROTEINS"/>
    <property type="match status" value="1"/>
</dbReference>
<dbReference type="InterPro" id="IPR058240">
    <property type="entry name" value="rSAM_sf"/>
</dbReference>
<protein>
    <recommendedName>
        <fullName evidence="3">TRAM domain-containing protein</fullName>
    </recommendedName>
</protein>
<sequence length="113" mass="12854">GLNSPLMEFARIHVFSYSPRSETPAARMPQQVGDKIKKQRSQKMLALAEESLKNFSQKFLCKVTPVLWEKQSDGIWSGHTDNYIKVYTKSDEDLTNKLLPLKLVEVKGDGVWG</sequence>
<evidence type="ECO:0008006" key="3">
    <source>
        <dbReference type="Google" id="ProtNLM"/>
    </source>
</evidence>
<gene>
    <name evidence="2" type="ORF">S12H4_25068</name>
</gene>
<dbReference type="InterPro" id="IPR023404">
    <property type="entry name" value="rSAM_horseshoe"/>
</dbReference>
<proteinExistence type="predicted"/>
<evidence type="ECO:0000313" key="2">
    <source>
        <dbReference type="EMBL" id="GAI72833.1"/>
    </source>
</evidence>